<evidence type="ECO:0000256" key="13">
    <source>
        <dbReference type="PIRSR" id="PIRSR007828-2"/>
    </source>
</evidence>
<dbReference type="InterPro" id="IPR039461">
    <property type="entry name" value="Peptidase_M49"/>
</dbReference>
<feature type="compositionally biased region" description="Basic and acidic residues" evidence="14">
    <location>
        <begin position="8"/>
        <end position="19"/>
    </location>
</feature>
<comment type="similarity">
    <text evidence="3 11">Belongs to the peptidase M49 family.</text>
</comment>
<dbReference type="Pfam" id="PF03571">
    <property type="entry name" value="Peptidase_M49"/>
    <property type="match status" value="1"/>
</dbReference>
<dbReference type="InterPro" id="IPR005317">
    <property type="entry name" value="Dipeptidyl-peptase3"/>
</dbReference>
<comment type="cofactor">
    <cofactor evidence="11 13">
        <name>Zn(2+)</name>
        <dbReference type="ChEBI" id="CHEBI:29105"/>
    </cofactor>
    <text evidence="11 13">Binds 1 zinc ion per subunit.</text>
</comment>
<keyword evidence="7 11" id="KW-0479">Metal-binding</keyword>
<evidence type="ECO:0000256" key="3">
    <source>
        <dbReference type="ARBA" id="ARBA00010200"/>
    </source>
</evidence>
<evidence type="ECO:0000256" key="7">
    <source>
        <dbReference type="ARBA" id="ARBA00022723"/>
    </source>
</evidence>
<keyword evidence="6 11" id="KW-0645">Protease</keyword>
<dbReference type="PANTHER" id="PTHR23422">
    <property type="entry name" value="DIPEPTIDYL PEPTIDASE III-RELATED"/>
    <property type="match status" value="1"/>
</dbReference>
<keyword evidence="8 11" id="KW-0378">Hydrolase</keyword>
<dbReference type="EMBL" id="AP019870">
    <property type="protein sequence ID" value="BBN11204.1"/>
    <property type="molecule type" value="Genomic_DNA"/>
</dbReference>
<name>A0AAF6BGS0_MARPO</name>
<dbReference type="GO" id="GO:0004177">
    <property type="term" value="F:aminopeptidase activity"/>
    <property type="evidence" value="ECO:0007669"/>
    <property type="project" value="UniProtKB-KW"/>
</dbReference>
<dbReference type="EMBL" id="AP019870">
    <property type="protein sequence ID" value="BBN11203.1"/>
    <property type="molecule type" value="Genomic_DNA"/>
</dbReference>
<feature type="region of interest" description="Disordered" evidence="14">
    <location>
        <begin position="1"/>
        <end position="34"/>
    </location>
</feature>
<evidence type="ECO:0000256" key="8">
    <source>
        <dbReference type="ARBA" id="ARBA00022801"/>
    </source>
</evidence>
<keyword evidence="9 11" id="KW-0862">Zinc</keyword>
<comment type="catalytic activity">
    <reaction evidence="1 11">
        <text>Release of an N-terminal dipeptide from a peptide comprising four or more residues, with broad specificity. Also acts on dipeptidyl 2-naphthylamides.</text>
        <dbReference type="EC" id="3.4.14.4"/>
    </reaction>
</comment>
<dbReference type="PIRSF" id="PIRSF007828">
    <property type="entry name" value="Dipeptidyl-peptidase_III"/>
    <property type="match status" value="1"/>
</dbReference>
<evidence type="ECO:0000256" key="10">
    <source>
        <dbReference type="ARBA" id="ARBA00023049"/>
    </source>
</evidence>
<reference evidence="15" key="1">
    <citation type="journal article" date="2019" name="Curr. Biol.">
        <title>Chromatin organization in early land plants reveals an ancestral association between H3K27me3, transposons, and constitutive heterochromatin.</title>
        <authorList>
            <person name="Montgomery S.A."/>
            <person name="Tanizawa Y."/>
            <person name="Galik B."/>
            <person name="Wang N."/>
            <person name="Ito T."/>
            <person name="Mochizuki T."/>
            <person name="Akimcheva S."/>
            <person name="Bowman J."/>
            <person name="Cognat V."/>
            <person name="Drouard L."/>
            <person name="Ekker H."/>
            <person name="Houng S."/>
            <person name="Kohchi T."/>
            <person name="Lin S."/>
            <person name="Liu L.D."/>
            <person name="Nakamura Y."/>
            <person name="Valeeva L.R."/>
            <person name="Shakirov E.V."/>
            <person name="Shippen D.E."/>
            <person name="Wei W."/>
            <person name="Yagura M."/>
            <person name="Yamaoka S."/>
            <person name="Yamato K.T."/>
            <person name="Liu C."/>
            <person name="Berger F."/>
        </authorList>
    </citation>
    <scope>NUCLEOTIDE SEQUENCE [LARGE SCALE GENOMIC DNA]</scope>
    <source>
        <strain evidence="15">Tak-1</strain>
    </source>
</reference>
<evidence type="ECO:0000256" key="14">
    <source>
        <dbReference type="SAM" id="MobiDB-lite"/>
    </source>
</evidence>
<dbReference type="Proteomes" id="UP001162541">
    <property type="component" value="Chromosome 5"/>
</dbReference>
<reference evidence="16" key="2">
    <citation type="journal article" date="2020" name="Curr. Biol.">
        <title>Chromatin organization in early land plants reveals an ancestral association between H3K27me3, transposons, and constitutive heterochromatin.</title>
        <authorList>
            <person name="Montgomery S.A."/>
            <person name="Tanizawa Y."/>
            <person name="Galik B."/>
            <person name="Wang N."/>
            <person name="Ito T."/>
            <person name="Mochizuki T."/>
            <person name="Akimcheva S."/>
            <person name="Bowman J.L."/>
            <person name="Cognat V."/>
            <person name="Marechal-Drouard L."/>
            <person name="Ekker H."/>
            <person name="Hong S.F."/>
            <person name="Kohchi T."/>
            <person name="Lin S.S."/>
            <person name="Liu L.D."/>
            <person name="Nakamura Y."/>
            <person name="Valeeva L.R."/>
            <person name="Shakirov E.V."/>
            <person name="Shippen D.E."/>
            <person name="Wei W.L."/>
            <person name="Yagura M."/>
            <person name="Yamaoka S."/>
            <person name="Yamato K.T."/>
            <person name="Liu C."/>
            <person name="Berger F."/>
        </authorList>
    </citation>
    <scope>NUCLEOTIDE SEQUENCE [LARGE SCALE GENOMIC DNA]</scope>
    <source>
        <strain evidence="16">Tak-1</strain>
    </source>
</reference>
<protein>
    <recommendedName>
        <fullName evidence="11">Dipeptidyl peptidase 3</fullName>
        <ecNumber evidence="11">3.4.14.4</ecNumber>
    </recommendedName>
    <alternativeName>
        <fullName evidence="11">Dipeptidyl aminopeptidase III</fullName>
    </alternativeName>
    <alternativeName>
        <fullName evidence="11">Dipeptidyl peptidase III</fullName>
    </alternativeName>
</protein>
<proteinExistence type="inferred from homology"/>
<dbReference type="PANTHER" id="PTHR23422:SF11">
    <property type="entry name" value="DIPEPTIDYL PEPTIDASE 3"/>
    <property type="match status" value="1"/>
</dbReference>
<gene>
    <name evidence="15" type="ORF">Mp_5g09960</name>
</gene>
<dbReference type="Gene3D" id="3.30.540.30">
    <property type="match status" value="2"/>
</dbReference>
<organism evidence="15 16">
    <name type="scientific">Marchantia polymorpha subsp. ruderalis</name>
    <dbReference type="NCBI Taxonomy" id="1480154"/>
    <lineage>
        <taxon>Eukaryota</taxon>
        <taxon>Viridiplantae</taxon>
        <taxon>Streptophyta</taxon>
        <taxon>Embryophyta</taxon>
        <taxon>Marchantiophyta</taxon>
        <taxon>Marchantiopsida</taxon>
        <taxon>Marchantiidae</taxon>
        <taxon>Marchantiales</taxon>
        <taxon>Marchantiaceae</taxon>
        <taxon>Marchantia</taxon>
    </lineage>
</organism>
<evidence type="ECO:0000313" key="16">
    <source>
        <dbReference type="Proteomes" id="UP001162541"/>
    </source>
</evidence>
<dbReference type="GO" id="GO:0008235">
    <property type="term" value="F:metalloexopeptidase activity"/>
    <property type="evidence" value="ECO:0007669"/>
    <property type="project" value="InterPro"/>
</dbReference>
<feature type="binding site" evidence="13">
    <location>
        <position position="545"/>
    </location>
    <ligand>
        <name>Zn(2+)</name>
        <dbReference type="ChEBI" id="CHEBI:29105"/>
        <note>catalytic</note>
    </ligand>
</feature>
<evidence type="ECO:0000256" key="2">
    <source>
        <dbReference type="ARBA" id="ARBA00004496"/>
    </source>
</evidence>
<evidence type="ECO:0000256" key="12">
    <source>
        <dbReference type="PIRSR" id="PIRSR007828-1"/>
    </source>
</evidence>
<evidence type="ECO:0000256" key="6">
    <source>
        <dbReference type="ARBA" id="ARBA00022670"/>
    </source>
</evidence>
<dbReference type="GO" id="GO:0046872">
    <property type="term" value="F:metal ion binding"/>
    <property type="evidence" value="ECO:0007669"/>
    <property type="project" value="UniProtKB-KW"/>
</dbReference>
<sequence length="759" mass="86421">MEPGESSRFTEPRSKKSAEGRSITQQPMAQPAGSLISTPIGYADWHIRRMHVVPMNLPVYRLSCREAWNELTETQKHFVHHFSRASWNGSRICAKQLSQESPDILRLLVIYFSSSSLSDLKRRCLVGGITIREWDLFLTYSTCFLTNMGNYLAFGDLKIVPGISEDKFELILKLCPLQDQKREGLMSLWEKTRKRTFSLAPGERHLGMPPGGTSAYYSPNITLQDVNLVSEWMRQANIEPWNTRIFKKESSVNSDTLPEYDVRIASSLDFPIETYNFENKCIINIVRGDLKEELHDVVEHLKQALVYADNDCHREMVKCFIDYLQTGSVDFHKRSQLLWLNENDPSLEINIGFIETYRDPTGSRAEFEGFVAFVNKARTKQFGELAKKADVLLSSLPWPKDFEADQLQCGTFTCIDVFCYANGTIPTGINLPNYQDVRQTYGCRNVCLSNVLEAHYPDTKTTFLRDDDIELLKRTKKEVFIVQLACHELLGHGSGKLFSQDSGGVYNFPYGKIKHPFTHEAVVSCYGPGETWNSKFGGISGAFEECRAECVGLFLSTNSEAMEIFGHVGPPAENIMYINWLMMARAGFLALEYFSPNSGDWRQAHMQARFAILRTLLEASIEEAEENAANKLPHGADLLQIRPRGPNDVVLCLNRSKIRAVGLPAISDLLLKLQVYKSTADWQEGQKFFQELTTVPRELMKYRKIIRSNKRPQPMFVQVNTRMQEVDGRSEVILEEFEASADGVVRSHLAHFEDWVAQI</sequence>
<feature type="active site" evidence="12">
    <location>
        <position position="488"/>
    </location>
</feature>
<evidence type="ECO:0000256" key="4">
    <source>
        <dbReference type="ARBA" id="ARBA00022438"/>
    </source>
</evidence>
<dbReference type="EC" id="3.4.14.4" evidence="11"/>
<feature type="binding site" evidence="13">
    <location>
        <position position="487"/>
    </location>
    <ligand>
        <name>Zn(2+)</name>
        <dbReference type="ChEBI" id="CHEBI:29105"/>
        <note>catalytic</note>
    </ligand>
</feature>
<feature type="binding site" evidence="13">
    <location>
        <position position="492"/>
    </location>
    <ligand>
        <name>Zn(2+)</name>
        <dbReference type="ChEBI" id="CHEBI:29105"/>
        <note>catalytic</note>
    </ligand>
</feature>
<comment type="subcellular location">
    <subcellularLocation>
        <location evidence="2">Cytoplasm</location>
    </subcellularLocation>
</comment>
<accession>A0AAF6BGS0</accession>
<evidence type="ECO:0000256" key="9">
    <source>
        <dbReference type="ARBA" id="ARBA00022833"/>
    </source>
</evidence>
<keyword evidence="4 11" id="KW-0031">Aminopeptidase</keyword>
<evidence type="ECO:0000256" key="1">
    <source>
        <dbReference type="ARBA" id="ARBA00001336"/>
    </source>
</evidence>
<dbReference type="GO" id="GO:0006508">
    <property type="term" value="P:proteolysis"/>
    <property type="evidence" value="ECO:0007669"/>
    <property type="project" value="UniProtKB-KW"/>
</dbReference>
<keyword evidence="5 11" id="KW-0963">Cytoplasm</keyword>
<keyword evidence="10 11" id="KW-0482">Metalloprotease</keyword>
<evidence type="ECO:0000256" key="5">
    <source>
        <dbReference type="ARBA" id="ARBA00022490"/>
    </source>
</evidence>
<evidence type="ECO:0000313" key="15">
    <source>
        <dbReference type="EMBL" id="BBN11204.1"/>
    </source>
</evidence>
<dbReference type="GO" id="GO:0005737">
    <property type="term" value="C:cytoplasm"/>
    <property type="evidence" value="ECO:0007669"/>
    <property type="project" value="UniProtKB-SubCell"/>
</dbReference>
<dbReference type="AlphaFoldDB" id="A0AAF6BGS0"/>
<evidence type="ECO:0000256" key="11">
    <source>
        <dbReference type="PIRNR" id="PIRNR007828"/>
    </source>
</evidence>
<dbReference type="GO" id="GO:0008239">
    <property type="term" value="F:dipeptidyl-peptidase activity"/>
    <property type="evidence" value="ECO:0007669"/>
    <property type="project" value="UniProtKB-UniRule"/>
</dbReference>